<evidence type="ECO:0008006" key="11">
    <source>
        <dbReference type="Google" id="ProtNLM"/>
    </source>
</evidence>
<keyword evidence="3 5" id="KW-0539">Nucleus</keyword>
<sequence length="605" mass="68347">MDQSDYLNFLSHFPSHPAPNPAENNTWYNADDTVDTTLLSNNLQSDDSTLDTNQLNGTYYLSSESANDDWLSWFDSNGPVTPELFPSPARQDPGVLQAVTSTAAENIRSEMQTQTSAIASRSMSNVTQWLDGAYCPPQPCSYCRKHRLQCLIIRTTPANPNPVTSCSSCVALFRECSLARGEKRQPSRFETLSPVMGHLHGVTELEEDEVDQAEASVPGINCVDKQKESKQFVRRGVRILKEWFRDHHDFPYPSEDEKARLVLETGFSRKRMSTWFANARRRQKERFETPPAAQICRSGSPMPASRLTLMTPMERWQHSPPEDEAVPESVIMNAISSCEVAPPSGREATLFDSFLNLDEASSHLGSSVSSMGSRHSESSTSVSSAWSHHSGDSSLPFPLHHPRPRARRRRTRVRGSMNEGQYQCTFCTQSFKKKHDWLRHEKSVHLQLDAWICTPDVNELRPGNLPSECPFCDHSSPSIDHWNDHEFEVCAQKPVADRSFSRKDYLWQHLRKFHGCTKLPIESLDQWRSARGDVHSRCGFCNASLPTWTARGDHLADHFKQGYRMHQWVGDWGLDPYTLGALQNASLPSERTREATAEDLPLSAG</sequence>
<evidence type="ECO:0000256" key="1">
    <source>
        <dbReference type="ARBA" id="ARBA00023125"/>
    </source>
</evidence>
<evidence type="ECO:0000313" key="9">
    <source>
        <dbReference type="EMBL" id="GIJ83145.1"/>
    </source>
</evidence>
<evidence type="ECO:0000256" key="5">
    <source>
        <dbReference type="PROSITE-ProRule" id="PRU00108"/>
    </source>
</evidence>
<evidence type="ECO:0000259" key="8">
    <source>
        <dbReference type="PROSITE" id="PS50157"/>
    </source>
</evidence>
<keyword evidence="1 5" id="KW-0238">DNA-binding</keyword>
<protein>
    <recommendedName>
        <fullName evidence="11">Homeobox and C2H2 transcription factor</fullName>
    </recommendedName>
</protein>
<dbReference type="AlphaFoldDB" id="A0A9P3B5M1"/>
<comment type="subcellular location">
    <subcellularLocation>
        <location evidence="5">Nucleus</location>
    </subcellularLocation>
</comment>
<dbReference type="InterPro" id="IPR008422">
    <property type="entry name" value="KN_HD"/>
</dbReference>
<gene>
    <name evidence="9" type="ORF">Asppvi_001664</name>
</gene>
<dbReference type="InterPro" id="IPR009057">
    <property type="entry name" value="Homeodomain-like_sf"/>
</dbReference>
<dbReference type="GeneID" id="67000277"/>
<feature type="region of interest" description="Disordered" evidence="6">
    <location>
        <begin position="365"/>
        <end position="414"/>
    </location>
</feature>
<evidence type="ECO:0000256" key="2">
    <source>
        <dbReference type="ARBA" id="ARBA00023155"/>
    </source>
</evidence>
<dbReference type="SMART" id="SM00355">
    <property type="entry name" value="ZnF_C2H2"/>
    <property type="match status" value="2"/>
</dbReference>
<dbReference type="RefSeq" id="XP_043153892.1">
    <property type="nucleotide sequence ID" value="XM_043297957.1"/>
</dbReference>
<organism evidence="9 10">
    <name type="scientific">Aspergillus pseudoviridinutans</name>
    <dbReference type="NCBI Taxonomy" id="1517512"/>
    <lineage>
        <taxon>Eukaryota</taxon>
        <taxon>Fungi</taxon>
        <taxon>Dikarya</taxon>
        <taxon>Ascomycota</taxon>
        <taxon>Pezizomycotina</taxon>
        <taxon>Eurotiomycetes</taxon>
        <taxon>Eurotiomycetidae</taxon>
        <taxon>Eurotiales</taxon>
        <taxon>Aspergillaceae</taxon>
        <taxon>Aspergillus</taxon>
        <taxon>Aspergillus subgen. Fumigati</taxon>
    </lineage>
</organism>
<comment type="caution">
    <text evidence="9">The sequence shown here is derived from an EMBL/GenBank/DDBJ whole genome shotgun (WGS) entry which is preliminary data.</text>
</comment>
<dbReference type="SUPFAM" id="SSF46689">
    <property type="entry name" value="Homeodomain-like"/>
    <property type="match status" value="1"/>
</dbReference>
<dbReference type="InterPro" id="IPR013087">
    <property type="entry name" value="Znf_C2H2_type"/>
</dbReference>
<dbReference type="Proteomes" id="UP001043456">
    <property type="component" value="Unassembled WGS sequence"/>
</dbReference>
<dbReference type="GO" id="GO:0003677">
    <property type="term" value="F:DNA binding"/>
    <property type="evidence" value="ECO:0007669"/>
    <property type="project" value="UniProtKB-UniRule"/>
</dbReference>
<dbReference type="GO" id="GO:0008270">
    <property type="term" value="F:zinc ion binding"/>
    <property type="evidence" value="ECO:0007669"/>
    <property type="project" value="UniProtKB-KW"/>
</dbReference>
<keyword evidence="10" id="KW-1185">Reference proteome</keyword>
<keyword evidence="4" id="KW-0862">Zinc</keyword>
<dbReference type="Gene3D" id="1.10.10.60">
    <property type="entry name" value="Homeodomain-like"/>
    <property type="match status" value="1"/>
</dbReference>
<feature type="domain" description="Homeobox" evidence="7">
    <location>
        <begin position="223"/>
        <end position="286"/>
    </location>
</feature>
<name>A0A9P3B5M1_9EURO</name>
<dbReference type="PROSITE" id="PS50071">
    <property type="entry name" value="HOMEOBOX_2"/>
    <property type="match status" value="1"/>
</dbReference>
<feature type="DNA-binding region" description="Homeobox" evidence="5">
    <location>
        <begin position="225"/>
        <end position="287"/>
    </location>
</feature>
<dbReference type="Pfam" id="PF05920">
    <property type="entry name" value="Homeobox_KN"/>
    <property type="match status" value="1"/>
</dbReference>
<dbReference type="SMART" id="SM00389">
    <property type="entry name" value="HOX"/>
    <property type="match status" value="1"/>
</dbReference>
<evidence type="ECO:0000256" key="4">
    <source>
        <dbReference type="PROSITE-ProRule" id="PRU00042"/>
    </source>
</evidence>
<dbReference type="PROSITE" id="PS00028">
    <property type="entry name" value="ZINC_FINGER_C2H2_1"/>
    <property type="match status" value="1"/>
</dbReference>
<reference evidence="9 10" key="1">
    <citation type="submission" date="2018-10" db="EMBL/GenBank/DDBJ databases">
        <title>Pan-genome distribution and transcriptional activeness of fungal secondary metabolism genes in Aspergillus section Fumigati.</title>
        <authorList>
            <person name="Takahashi H."/>
            <person name="Umemura M."/>
            <person name="Ninomiya A."/>
            <person name="Kusuya Y."/>
            <person name="Urayama S."/>
            <person name="Shimizu M."/>
            <person name="Watanabe A."/>
            <person name="Kamei K."/>
            <person name="Yaguchi T."/>
            <person name="Hagiwara D."/>
        </authorList>
    </citation>
    <scope>NUCLEOTIDE SEQUENCE [LARGE SCALE GENOMIC DNA]</scope>
    <source>
        <strain evidence="9 10">IFM 55266</strain>
    </source>
</reference>
<proteinExistence type="predicted"/>
<evidence type="ECO:0000259" key="7">
    <source>
        <dbReference type="PROSITE" id="PS50071"/>
    </source>
</evidence>
<keyword evidence="2 5" id="KW-0371">Homeobox</keyword>
<dbReference type="GO" id="GO:0006355">
    <property type="term" value="P:regulation of DNA-templated transcription"/>
    <property type="evidence" value="ECO:0007669"/>
    <property type="project" value="InterPro"/>
</dbReference>
<dbReference type="CDD" id="cd00086">
    <property type="entry name" value="homeodomain"/>
    <property type="match status" value="1"/>
</dbReference>
<feature type="compositionally biased region" description="Low complexity" evidence="6">
    <location>
        <begin position="365"/>
        <end position="394"/>
    </location>
</feature>
<evidence type="ECO:0000256" key="6">
    <source>
        <dbReference type="SAM" id="MobiDB-lite"/>
    </source>
</evidence>
<evidence type="ECO:0000256" key="3">
    <source>
        <dbReference type="ARBA" id="ARBA00023242"/>
    </source>
</evidence>
<evidence type="ECO:0000313" key="10">
    <source>
        <dbReference type="Proteomes" id="UP001043456"/>
    </source>
</evidence>
<keyword evidence="4" id="KW-0479">Metal-binding</keyword>
<dbReference type="OrthoDB" id="10056939at2759"/>
<dbReference type="PANTHER" id="PTHR11850">
    <property type="entry name" value="HOMEOBOX PROTEIN TRANSCRIPTION FACTORS"/>
    <property type="match status" value="1"/>
</dbReference>
<feature type="region of interest" description="Disordered" evidence="6">
    <location>
        <begin position="281"/>
        <end position="303"/>
    </location>
</feature>
<dbReference type="Gene3D" id="3.30.160.60">
    <property type="entry name" value="Classic Zinc Finger"/>
    <property type="match status" value="1"/>
</dbReference>
<dbReference type="InterPro" id="IPR050224">
    <property type="entry name" value="TALE_homeobox"/>
</dbReference>
<accession>A0A9P3B5M1</accession>
<dbReference type="EMBL" id="BHVY01000001">
    <property type="protein sequence ID" value="GIJ83145.1"/>
    <property type="molecule type" value="Genomic_DNA"/>
</dbReference>
<dbReference type="GO" id="GO:0005634">
    <property type="term" value="C:nucleus"/>
    <property type="evidence" value="ECO:0007669"/>
    <property type="project" value="UniProtKB-SubCell"/>
</dbReference>
<keyword evidence="4" id="KW-0863">Zinc-finger</keyword>
<feature type="domain" description="C2H2-type" evidence="8">
    <location>
        <begin position="422"/>
        <end position="445"/>
    </location>
</feature>
<dbReference type="PROSITE" id="PS50157">
    <property type="entry name" value="ZINC_FINGER_C2H2_2"/>
    <property type="match status" value="1"/>
</dbReference>
<dbReference type="InterPro" id="IPR001356">
    <property type="entry name" value="HD"/>
</dbReference>
<feature type="compositionally biased region" description="Basic residues" evidence="6">
    <location>
        <begin position="400"/>
        <end position="413"/>
    </location>
</feature>